<reference evidence="1" key="1">
    <citation type="submission" date="2021-01" db="EMBL/GenBank/DDBJ databases">
        <authorList>
            <consortium name="Genoscope - CEA"/>
            <person name="William W."/>
        </authorList>
    </citation>
    <scope>NUCLEOTIDE SEQUENCE</scope>
</reference>
<organism evidence="1">
    <name type="scientific">Brassica napus</name>
    <name type="common">Rape</name>
    <dbReference type="NCBI Taxonomy" id="3708"/>
    <lineage>
        <taxon>Eukaryota</taxon>
        <taxon>Viridiplantae</taxon>
        <taxon>Streptophyta</taxon>
        <taxon>Embryophyta</taxon>
        <taxon>Tracheophyta</taxon>
        <taxon>Spermatophyta</taxon>
        <taxon>Magnoliopsida</taxon>
        <taxon>eudicotyledons</taxon>
        <taxon>Gunneridae</taxon>
        <taxon>Pentapetalae</taxon>
        <taxon>rosids</taxon>
        <taxon>malvids</taxon>
        <taxon>Brassicales</taxon>
        <taxon>Brassicaceae</taxon>
        <taxon>Brassiceae</taxon>
        <taxon>Brassica</taxon>
    </lineage>
</organism>
<protein>
    <submittedName>
        <fullName evidence="1">(rape) hypothetical protein</fullName>
    </submittedName>
</protein>
<dbReference type="Proteomes" id="UP001295469">
    <property type="component" value="Chromosome C09"/>
</dbReference>
<dbReference type="EMBL" id="HG994373">
    <property type="protein sequence ID" value="CAF1716546.1"/>
    <property type="molecule type" value="Genomic_DNA"/>
</dbReference>
<name>A0A816IT61_BRANA</name>
<gene>
    <name evidence="1" type="ORF">DARMORV10_C09P08770.1</name>
</gene>
<sequence>MKRHRKFVTVIWHSLNSTHTGVKIKDPLLLPLCLIQYSVSFLRHDESRPINKGSRFNDKAAFAEITGPVSLIYLELFRLRNEKKLIALANTNSHLPGWSVFPEPNFSTHYYFDKQTQLARVIFRGMKCSFTPGKWRVFIQIMGGVSLLAPSALHREVSSFTCIICDNSNSIGVLRLTLPTFLIFINS</sequence>
<accession>A0A816IT61</accession>
<dbReference type="AlphaFoldDB" id="A0A816IT61"/>
<proteinExistence type="predicted"/>
<evidence type="ECO:0000313" key="1">
    <source>
        <dbReference type="EMBL" id="CAF1716546.1"/>
    </source>
</evidence>